<feature type="binding site" evidence="2">
    <location>
        <begin position="32"/>
        <end position="33"/>
    </location>
    <ligand>
        <name>substrate</name>
    </ligand>
</feature>
<accession>A0A1H7HRZ2</accession>
<dbReference type="InterPro" id="IPR020019">
    <property type="entry name" value="AcTrfase_PglD-like"/>
</dbReference>
<evidence type="ECO:0000313" key="5">
    <source>
        <dbReference type="Proteomes" id="UP000198521"/>
    </source>
</evidence>
<keyword evidence="4" id="KW-0012">Acyltransferase</keyword>
<dbReference type="Gene3D" id="3.40.50.20">
    <property type="match status" value="1"/>
</dbReference>
<dbReference type="Proteomes" id="UP000198521">
    <property type="component" value="Unassembled WGS sequence"/>
</dbReference>
<feature type="binding site" evidence="2">
    <location>
        <position position="71"/>
    </location>
    <ligand>
        <name>substrate</name>
    </ligand>
</feature>
<dbReference type="Pfam" id="PF17836">
    <property type="entry name" value="PglD_N"/>
    <property type="match status" value="1"/>
</dbReference>
<feature type="domain" description="PglD N-terminal" evidence="3">
    <location>
        <begin position="4"/>
        <end position="81"/>
    </location>
</feature>
<dbReference type="EMBL" id="FOAB01000001">
    <property type="protein sequence ID" value="SEK52944.1"/>
    <property type="molecule type" value="Genomic_DNA"/>
</dbReference>
<dbReference type="CDD" id="cd03360">
    <property type="entry name" value="LbH_AT_putative"/>
    <property type="match status" value="1"/>
</dbReference>
<dbReference type="GO" id="GO:0016746">
    <property type="term" value="F:acyltransferase activity"/>
    <property type="evidence" value="ECO:0007669"/>
    <property type="project" value="UniProtKB-KW"/>
</dbReference>
<comment type="similarity">
    <text evidence="1">Belongs to the transferase hexapeptide repeat family.</text>
</comment>
<dbReference type="InterPro" id="IPR050179">
    <property type="entry name" value="Trans_hexapeptide_repeat"/>
</dbReference>
<dbReference type="STRING" id="1038014.SAMN04487910_0739"/>
<dbReference type="OrthoDB" id="9794407at2"/>
<dbReference type="PANTHER" id="PTHR43300:SF7">
    <property type="entry name" value="UDP-N-ACETYLBACILLOSAMINE N-ACETYLTRANSFERASE"/>
    <property type="match status" value="1"/>
</dbReference>
<dbReference type="SUPFAM" id="SSF51161">
    <property type="entry name" value="Trimeric LpxA-like enzymes"/>
    <property type="match status" value="1"/>
</dbReference>
<evidence type="ECO:0000259" key="3">
    <source>
        <dbReference type="Pfam" id="PF17836"/>
    </source>
</evidence>
<reference evidence="4 5" key="1">
    <citation type="submission" date="2016-10" db="EMBL/GenBank/DDBJ databases">
        <authorList>
            <person name="de Groot N.N."/>
        </authorList>
    </citation>
    <scope>NUCLEOTIDE SEQUENCE [LARGE SCALE GENOMIC DNA]</scope>
    <source>
        <strain evidence="4 5">DSM 25232</strain>
    </source>
</reference>
<evidence type="ECO:0000256" key="2">
    <source>
        <dbReference type="PIRSR" id="PIRSR620019-2"/>
    </source>
</evidence>
<dbReference type="AlphaFoldDB" id="A0A1H7HRZ2"/>
<sequence length="214" mass="22982">MKNAVIIGAGTQGQVYASYLKEAGVNIIGFIDDNPDLIGKDVINIPVIGKYKDLFLDEFKNKIQDVYCPIGVNAVRVEYLSTLKKEGYGIPGFLHHTVSIAPDVTIGEAVYMLAGNIVMPHTTIGNYIMINMDSTIAHHVTLEDGVFMSSGVNIGALINVRKNAYVGMGVTAMTGVKEIGKETLIGAGTVIIKDVPEYTTVVGNPARVIKTKKP</sequence>
<evidence type="ECO:0000313" key="4">
    <source>
        <dbReference type="EMBL" id="SEK52944.1"/>
    </source>
</evidence>
<protein>
    <submittedName>
        <fullName evidence="4">Sugar O-acyltransferase, sialic acid O-acetyltransferase NeuD family</fullName>
    </submittedName>
</protein>
<organism evidence="4 5">
    <name type="scientific">Aquimarina amphilecti</name>
    <dbReference type="NCBI Taxonomy" id="1038014"/>
    <lineage>
        <taxon>Bacteria</taxon>
        <taxon>Pseudomonadati</taxon>
        <taxon>Bacteroidota</taxon>
        <taxon>Flavobacteriia</taxon>
        <taxon>Flavobacteriales</taxon>
        <taxon>Flavobacteriaceae</taxon>
        <taxon>Aquimarina</taxon>
    </lineage>
</organism>
<keyword evidence="5" id="KW-1185">Reference proteome</keyword>
<name>A0A1H7HRZ2_AQUAM</name>
<dbReference type="InterPro" id="IPR011004">
    <property type="entry name" value="Trimer_LpxA-like_sf"/>
</dbReference>
<dbReference type="InterPro" id="IPR041561">
    <property type="entry name" value="PglD_N"/>
</dbReference>
<dbReference type="RefSeq" id="WP_091405733.1">
    <property type="nucleotide sequence ID" value="NZ_FOAB01000001.1"/>
</dbReference>
<dbReference type="PANTHER" id="PTHR43300">
    <property type="entry name" value="ACETYLTRANSFERASE"/>
    <property type="match status" value="1"/>
</dbReference>
<evidence type="ECO:0000256" key="1">
    <source>
        <dbReference type="ARBA" id="ARBA00007274"/>
    </source>
</evidence>
<dbReference type="NCBIfam" id="TIGR03570">
    <property type="entry name" value="NeuD_NnaD"/>
    <property type="match status" value="1"/>
</dbReference>
<gene>
    <name evidence="4" type="ORF">SAMN04487910_0739</name>
</gene>
<proteinExistence type="inferred from homology"/>
<dbReference type="Gene3D" id="2.160.10.10">
    <property type="entry name" value="Hexapeptide repeat proteins"/>
    <property type="match status" value="1"/>
</dbReference>
<keyword evidence="4" id="KW-0808">Transferase</keyword>